<proteinExistence type="predicted"/>
<dbReference type="Proteomes" id="UP001341245">
    <property type="component" value="Unassembled WGS sequence"/>
</dbReference>
<evidence type="ECO:0000313" key="5">
    <source>
        <dbReference type="Proteomes" id="UP001341245"/>
    </source>
</evidence>
<name>A0ABR0THT4_AURPU</name>
<feature type="region of interest" description="Disordered" evidence="1">
    <location>
        <begin position="396"/>
        <end position="442"/>
    </location>
</feature>
<feature type="domain" description="Asl1-like glycosyl hydrolase catalytic" evidence="3">
    <location>
        <begin position="489"/>
        <end position="725"/>
    </location>
</feature>
<evidence type="ECO:0000256" key="2">
    <source>
        <dbReference type="SAM" id="SignalP"/>
    </source>
</evidence>
<feature type="signal peptide" evidence="2">
    <location>
        <begin position="1"/>
        <end position="20"/>
    </location>
</feature>
<gene>
    <name evidence="4" type="ORF">QM012_009382</name>
</gene>
<reference evidence="4 5" key="1">
    <citation type="submission" date="2023-11" db="EMBL/GenBank/DDBJ databases">
        <title>Draft genome sequence and annotation of the polyextremotolerant black yeast-like fungus Aureobasidium pullulans NRRL 62042.</title>
        <authorList>
            <person name="Dielentheis-Frenken M.R.E."/>
            <person name="Wibberg D."/>
            <person name="Blank L.M."/>
            <person name="Tiso T."/>
        </authorList>
    </citation>
    <scope>NUCLEOTIDE SEQUENCE [LARGE SCALE GENOMIC DNA]</scope>
    <source>
        <strain evidence="4 5">NRRL 62042</strain>
    </source>
</reference>
<comment type="caution">
    <text evidence="4">The sequence shown here is derived from an EMBL/GenBank/DDBJ whole genome shotgun (WGS) entry which is preliminary data.</text>
</comment>
<feature type="region of interest" description="Disordered" evidence="1">
    <location>
        <begin position="343"/>
        <end position="384"/>
    </location>
</feature>
<sequence>MRTRSGLLIGSTFLLQNAFGQMIVTPTIVITTHVSACTASTTGDLFGTTSAASDLSSSQSLIPSGFVLSSFEGSMTLGNSSPLSTPSTSVLASSLASSPASPTSISSATPSAVPVCGQSYSGGNETSYQIVCGQNYGGNVITPSRKRQQSAPSFEACISSCAALSECVASAFLLGECTLLSAIDSIVNTEGAVAAIRADYVAVLAALASPSSVTTATVSGPTDGTAIIGYSSAIWEHLSQRISDNAPVPTSDNTVIYVTPSMAKSTSSSSVAAFSSQISNYISQHLSEDAPLPTSSDTIVYITSATSSEPLAGTSSSSMTPLSSDLSTISSLNFQSTSTVLPSQTTASSTAPSSSSVATSIATSSSSNGPSAVPSSSSSVGSSSISSVSTTIASRSLSPAVSSTSPSSTSPTSSSAVSTTSTSSVTSTASPTPSFSSSSSSSLILSGSSSSSSTMSSSSSLYSVATSSPSTSSAVSASPTPVRNFGKRGLSYNQANLTLPFSLSGQDSQVSWAYDWFYAPCSSAGVQDCDFNPALEFVPLLYNDDPNLLSQWPAAAQLAIDNGSTALFSFNEPDFCQSGSACMNVSTAVYYHQQYMQPFAGKALIGAPAVTNSGGTDTDPMGLLYLQYFLGNCTGCTIDFINLHWYSNKYAGASYLEYYVNSARAVAGGRPIWITEFGLDSTYSYTDVELQAFLQEAMPWLDQQPDVARYAYFMDAPGILIDNAGDGISGTGIVYNNFTNSTLQPNLYTS</sequence>
<protein>
    <recommendedName>
        <fullName evidence="3">Asl1-like glycosyl hydrolase catalytic domain-containing protein</fullName>
    </recommendedName>
</protein>
<dbReference type="Gene3D" id="3.20.20.80">
    <property type="entry name" value="Glycosidases"/>
    <property type="match status" value="1"/>
</dbReference>
<organism evidence="4 5">
    <name type="scientific">Aureobasidium pullulans</name>
    <name type="common">Black yeast</name>
    <name type="synonym">Pullularia pullulans</name>
    <dbReference type="NCBI Taxonomy" id="5580"/>
    <lineage>
        <taxon>Eukaryota</taxon>
        <taxon>Fungi</taxon>
        <taxon>Dikarya</taxon>
        <taxon>Ascomycota</taxon>
        <taxon>Pezizomycotina</taxon>
        <taxon>Dothideomycetes</taxon>
        <taxon>Dothideomycetidae</taxon>
        <taxon>Dothideales</taxon>
        <taxon>Saccotheciaceae</taxon>
        <taxon>Aureobasidium</taxon>
    </lineage>
</organism>
<dbReference type="InterPro" id="IPR024655">
    <property type="entry name" value="Asl1_glyco_hydro_catalytic"/>
</dbReference>
<accession>A0ABR0THT4</accession>
<dbReference type="InterPro" id="IPR017853">
    <property type="entry name" value="GH"/>
</dbReference>
<evidence type="ECO:0000259" key="3">
    <source>
        <dbReference type="Pfam" id="PF11790"/>
    </source>
</evidence>
<dbReference type="Pfam" id="PF11790">
    <property type="entry name" value="Glyco_hydro_cc"/>
    <property type="match status" value="1"/>
</dbReference>
<dbReference type="InterPro" id="IPR053183">
    <property type="entry name" value="ASL1"/>
</dbReference>
<evidence type="ECO:0000256" key="1">
    <source>
        <dbReference type="SAM" id="MobiDB-lite"/>
    </source>
</evidence>
<dbReference type="EMBL" id="JASGXD010000009">
    <property type="protein sequence ID" value="KAK6003611.1"/>
    <property type="molecule type" value="Genomic_DNA"/>
</dbReference>
<dbReference type="PANTHER" id="PTHR34154:SF10">
    <property type="entry name" value="ASL1-LIKE GLYCOSYL HYDROLASE CATALYTIC DOMAIN-CONTAINING PROTEIN"/>
    <property type="match status" value="1"/>
</dbReference>
<keyword evidence="2" id="KW-0732">Signal</keyword>
<keyword evidence="5" id="KW-1185">Reference proteome</keyword>
<dbReference type="SUPFAM" id="SSF51445">
    <property type="entry name" value="(Trans)glycosidases"/>
    <property type="match status" value="1"/>
</dbReference>
<feature type="chain" id="PRO_5046225480" description="Asl1-like glycosyl hydrolase catalytic domain-containing protein" evidence="2">
    <location>
        <begin position="21"/>
        <end position="750"/>
    </location>
</feature>
<dbReference type="PANTHER" id="PTHR34154">
    <property type="entry name" value="ALKALI-SENSITIVE LINKAGE PROTEIN 1"/>
    <property type="match status" value="1"/>
</dbReference>
<evidence type="ECO:0000313" key="4">
    <source>
        <dbReference type="EMBL" id="KAK6003611.1"/>
    </source>
</evidence>